<dbReference type="Proteomes" id="UP000317422">
    <property type="component" value="Unassembled WGS sequence"/>
</dbReference>
<reference evidence="1 2" key="1">
    <citation type="submission" date="2019-06" db="EMBL/GenBank/DDBJ databases">
        <title>Sequencing the genomes of 1000 actinobacteria strains.</title>
        <authorList>
            <person name="Klenk H.-P."/>
        </authorList>
    </citation>
    <scope>NUCLEOTIDE SEQUENCE [LARGE SCALE GENOMIC DNA]</scope>
    <source>
        <strain evidence="1 2">DSM 45015</strain>
    </source>
</reference>
<protein>
    <submittedName>
        <fullName evidence="1">Uncharacterized protein</fullName>
    </submittedName>
</protein>
<keyword evidence="2" id="KW-1185">Reference proteome</keyword>
<dbReference type="AlphaFoldDB" id="A0A543NLX8"/>
<name>A0A543NLX8_9ACTN</name>
<dbReference type="EMBL" id="VFQC01000001">
    <property type="protein sequence ID" value="TQN32845.1"/>
    <property type="molecule type" value="Genomic_DNA"/>
</dbReference>
<accession>A0A543NLX8</accession>
<evidence type="ECO:0000313" key="1">
    <source>
        <dbReference type="EMBL" id="TQN32845.1"/>
    </source>
</evidence>
<sequence>MPSTGLTRPWVVRLSVVTAGPPLALTAPNVT</sequence>
<proteinExistence type="predicted"/>
<comment type="caution">
    <text evidence="1">The sequence shown here is derived from an EMBL/GenBank/DDBJ whole genome shotgun (WGS) entry which is preliminary data.</text>
</comment>
<organism evidence="1 2">
    <name type="scientific">Haloactinospora alba</name>
    <dbReference type="NCBI Taxonomy" id="405555"/>
    <lineage>
        <taxon>Bacteria</taxon>
        <taxon>Bacillati</taxon>
        <taxon>Actinomycetota</taxon>
        <taxon>Actinomycetes</taxon>
        <taxon>Streptosporangiales</taxon>
        <taxon>Nocardiopsidaceae</taxon>
        <taxon>Haloactinospora</taxon>
    </lineage>
</organism>
<gene>
    <name evidence="1" type="ORF">FHX37_2830</name>
</gene>
<evidence type="ECO:0000313" key="2">
    <source>
        <dbReference type="Proteomes" id="UP000317422"/>
    </source>
</evidence>